<evidence type="ECO:0000259" key="2">
    <source>
        <dbReference type="PROSITE" id="PS51352"/>
    </source>
</evidence>
<proteinExistence type="predicted"/>
<dbReference type="Gene3D" id="3.40.30.10">
    <property type="entry name" value="Glutaredoxin"/>
    <property type="match status" value="1"/>
</dbReference>
<dbReference type="AlphaFoldDB" id="A0A0F5LV19"/>
<accession>A0A0F5LV19</accession>
<sequence length="198" mass="20837">MAPLALWLGKPSVASAQDGPLDLEAIFATPGTPVFGPADANLTMVGFLDYNCPFCKQSAPYLKELMATDDKLRVVFKDWPILTEASVYGGQAALAAHENGQYLAAHDALMAIPGRGITEQGMREALEASDVDMVKVDATIAAKGPALLDQLRANTKIADEIGLTGTPSYLVGPFFVGSALDLAGFREVVAAARQELGV</sequence>
<dbReference type="EMBL" id="LAJF01000040">
    <property type="protein sequence ID" value="KKB86215.1"/>
    <property type="molecule type" value="Genomic_DNA"/>
</dbReference>
<dbReference type="STRING" id="1121477.SAMN02745223_03585"/>
<evidence type="ECO:0000256" key="1">
    <source>
        <dbReference type="ARBA" id="ARBA00003565"/>
    </source>
</evidence>
<dbReference type="SUPFAM" id="SSF52833">
    <property type="entry name" value="Thioredoxin-like"/>
    <property type="match status" value="1"/>
</dbReference>
<comment type="function">
    <text evidence="1">May be required for disulfide bond formation in some proteins.</text>
</comment>
<dbReference type="Pfam" id="PF13462">
    <property type="entry name" value="Thioredoxin_4"/>
    <property type="match status" value="1"/>
</dbReference>
<dbReference type="PROSITE" id="PS51352">
    <property type="entry name" value="THIOREDOXIN_2"/>
    <property type="match status" value="1"/>
</dbReference>
<evidence type="ECO:0000313" key="4">
    <source>
        <dbReference type="Proteomes" id="UP000033608"/>
    </source>
</evidence>
<dbReference type="Proteomes" id="UP000033608">
    <property type="component" value="Unassembled WGS sequence"/>
</dbReference>
<dbReference type="InterPro" id="IPR013766">
    <property type="entry name" value="Thioredoxin_domain"/>
</dbReference>
<dbReference type="PATRIC" id="fig|1121477.3.peg.1822"/>
<keyword evidence="4" id="KW-1185">Reference proteome</keyword>
<feature type="domain" description="Thioredoxin" evidence="2">
    <location>
        <begin position="14"/>
        <end position="194"/>
    </location>
</feature>
<dbReference type="InterPro" id="IPR012336">
    <property type="entry name" value="Thioredoxin-like_fold"/>
</dbReference>
<protein>
    <recommendedName>
        <fullName evidence="2">Thioredoxin domain-containing protein</fullName>
    </recommendedName>
</protein>
<dbReference type="CDD" id="cd03023">
    <property type="entry name" value="DsbA_Com1_like"/>
    <property type="match status" value="1"/>
</dbReference>
<organism evidence="3 4">
    <name type="scientific">Devosia limi DSM 17137</name>
    <dbReference type="NCBI Taxonomy" id="1121477"/>
    <lineage>
        <taxon>Bacteria</taxon>
        <taxon>Pseudomonadati</taxon>
        <taxon>Pseudomonadota</taxon>
        <taxon>Alphaproteobacteria</taxon>
        <taxon>Hyphomicrobiales</taxon>
        <taxon>Devosiaceae</taxon>
        <taxon>Devosia</taxon>
    </lineage>
</organism>
<evidence type="ECO:0000313" key="3">
    <source>
        <dbReference type="EMBL" id="KKB86215.1"/>
    </source>
</evidence>
<name>A0A0F5LV19_9HYPH</name>
<gene>
    <name evidence="3" type="ORF">VW29_03770</name>
</gene>
<comment type="caution">
    <text evidence="3">The sequence shown here is derived from an EMBL/GenBank/DDBJ whole genome shotgun (WGS) entry which is preliminary data.</text>
</comment>
<reference evidence="3 4" key="1">
    <citation type="submission" date="2015-03" db="EMBL/GenBank/DDBJ databases">
        <authorList>
            <person name="Hassan Y.I."/>
            <person name="Lepp D."/>
            <person name="Zhou T."/>
        </authorList>
    </citation>
    <scope>NUCLEOTIDE SEQUENCE [LARGE SCALE GENOMIC DNA]</scope>
    <source>
        <strain evidence="3 4">DSM 17137</strain>
    </source>
</reference>
<dbReference type="InterPro" id="IPR036249">
    <property type="entry name" value="Thioredoxin-like_sf"/>
</dbReference>